<evidence type="ECO:0000256" key="1">
    <source>
        <dbReference type="ARBA" id="ARBA00007150"/>
    </source>
</evidence>
<accession>A0A6L9EQ44</accession>
<dbReference type="HAMAP" id="MF_01147">
    <property type="entry name" value="Lgt"/>
    <property type="match status" value="1"/>
</dbReference>
<gene>
    <name evidence="7 8" type="primary">lgt</name>
    <name evidence="8" type="ORF">GND98_013210</name>
</gene>
<feature type="transmembrane region" description="Helical" evidence="7">
    <location>
        <begin position="154"/>
        <end position="174"/>
    </location>
</feature>
<sequence length="276" mass="30864">MKELFSIGPIHIYFFGLMIAIAAIAGGAFAIKQGEKRGINEDIMFNLIIIVLISGVLGARLFYILFYDPSFYFKNPGEIINIDEGGLSIHGGIFSAIVAGYVYSIKSKIAFFKLADIAVMGIALAQGIGRVGCDVFGKAMINIMPWGINYNGQILHPAQVYEFILDYILFIILWRRSYKKKFEGELFVIYLIAFPIIRGIVEFFRINPVVWGPFSISHLLSLVLVVIGLVSYILLSKKTNEDCAIFKDTKISSATMIFYLIALIAVSIFIFYFVQG</sequence>
<evidence type="ECO:0000256" key="2">
    <source>
        <dbReference type="ARBA" id="ARBA00022475"/>
    </source>
</evidence>
<feature type="transmembrane region" description="Helical" evidence="7">
    <location>
        <begin position="186"/>
        <end position="204"/>
    </location>
</feature>
<dbReference type="UniPathway" id="UPA00664"/>
<dbReference type="AlphaFoldDB" id="A0A6L9EQ44"/>
<dbReference type="GO" id="GO:0008961">
    <property type="term" value="F:phosphatidylglycerol-prolipoprotein diacylglyceryl transferase activity"/>
    <property type="evidence" value="ECO:0007669"/>
    <property type="project" value="UniProtKB-UniRule"/>
</dbReference>
<keyword evidence="5 7" id="KW-1133">Transmembrane helix</keyword>
<comment type="subcellular location">
    <subcellularLocation>
        <location evidence="7">Cell membrane</location>
        <topology evidence="7">Multi-pass membrane protein</topology>
    </subcellularLocation>
</comment>
<evidence type="ECO:0000256" key="3">
    <source>
        <dbReference type="ARBA" id="ARBA00022679"/>
    </source>
</evidence>
<comment type="function">
    <text evidence="7">Catalyzes the transfer of the diacylglyceryl group from phosphatidylglycerol to the sulfhydryl group of the N-terminal cysteine of a prolipoprotein, the first step in the formation of mature lipoproteins.</text>
</comment>
<feature type="transmembrane region" description="Helical" evidence="7">
    <location>
        <begin position="43"/>
        <end position="66"/>
    </location>
</feature>
<keyword evidence="6 7" id="KW-0472">Membrane</keyword>
<feature type="transmembrane region" description="Helical" evidence="7">
    <location>
        <begin position="86"/>
        <end position="103"/>
    </location>
</feature>
<dbReference type="GO" id="GO:0042158">
    <property type="term" value="P:lipoprotein biosynthetic process"/>
    <property type="evidence" value="ECO:0007669"/>
    <property type="project" value="UniProtKB-UniRule"/>
</dbReference>
<dbReference type="InterPro" id="IPR001640">
    <property type="entry name" value="Lgt"/>
</dbReference>
<dbReference type="NCBIfam" id="TIGR00544">
    <property type="entry name" value="lgt"/>
    <property type="match status" value="1"/>
</dbReference>
<name>A0A6L9EQ44_CLOBU</name>
<comment type="catalytic activity">
    <reaction evidence="7">
        <text>L-cysteinyl-[prolipoprotein] + a 1,2-diacyl-sn-glycero-3-phospho-(1'-sn-glycerol) = an S-1,2-diacyl-sn-glyceryl-L-cysteinyl-[prolipoprotein] + sn-glycerol 1-phosphate + H(+)</text>
        <dbReference type="Rhea" id="RHEA:56712"/>
        <dbReference type="Rhea" id="RHEA-COMP:14679"/>
        <dbReference type="Rhea" id="RHEA-COMP:14680"/>
        <dbReference type="ChEBI" id="CHEBI:15378"/>
        <dbReference type="ChEBI" id="CHEBI:29950"/>
        <dbReference type="ChEBI" id="CHEBI:57685"/>
        <dbReference type="ChEBI" id="CHEBI:64716"/>
        <dbReference type="ChEBI" id="CHEBI:140658"/>
        <dbReference type="EC" id="2.5.1.145"/>
    </reaction>
</comment>
<dbReference type="PANTHER" id="PTHR30589">
    <property type="entry name" value="PROLIPOPROTEIN DIACYLGLYCERYL TRANSFERASE"/>
    <property type="match status" value="1"/>
</dbReference>
<protein>
    <recommendedName>
        <fullName evidence="7">Phosphatidylglycerol--prolipoprotein diacylglyceryl transferase</fullName>
        <ecNumber evidence="7">2.5.1.145</ecNumber>
    </recommendedName>
</protein>
<dbReference type="EC" id="2.5.1.145" evidence="7"/>
<dbReference type="Proteomes" id="UP000474042">
    <property type="component" value="Unassembled WGS sequence"/>
</dbReference>
<comment type="pathway">
    <text evidence="7">Protein modification; lipoprotein biosynthesis (diacylglyceryl transfer).</text>
</comment>
<proteinExistence type="inferred from homology"/>
<comment type="caution">
    <text evidence="8">The sequence shown here is derived from an EMBL/GenBank/DDBJ whole genome shotgun (WGS) entry which is preliminary data.</text>
</comment>
<feature type="transmembrane region" description="Helical" evidence="7">
    <location>
        <begin position="12"/>
        <end position="31"/>
    </location>
</feature>
<keyword evidence="4 7" id="KW-0812">Transmembrane</keyword>
<keyword evidence="3 7" id="KW-0808">Transferase</keyword>
<organism evidence="8 9">
    <name type="scientific">Clostridium butyricum</name>
    <dbReference type="NCBI Taxonomy" id="1492"/>
    <lineage>
        <taxon>Bacteria</taxon>
        <taxon>Bacillati</taxon>
        <taxon>Bacillota</taxon>
        <taxon>Clostridia</taxon>
        <taxon>Eubacteriales</taxon>
        <taxon>Clostridiaceae</taxon>
        <taxon>Clostridium</taxon>
    </lineage>
</organism>
<evidence type="ECO:0000313" key="9">
    <source>
        <dbReference type="Proteomes" id="UP000474042"/>
    </source>
</evidence>
<keyword evidence="2 7" id="KW-1003">Cell membrane</keyword>
<dbReference type="PANTHER" id="PTHR30589:SF0">
    <property type="entry name" value="PHOSPHATIDYLGLYCEROL--PROLIPOPROTEIN DIACYLGLYCERYL TRANSFERASE"/>
    <property type="match status" value="1"/>
</dbReference>
<evidence type="ECO:0000256" key="4">
    <source>
        <dbReference type="ARBA" id="ARBA00022692"/>
    </source>
</evidence>
<feature type="transmembrane region" description="Helical" evidence="7">
    <location>
        <begin position="216"/>
        <end position="235"/>
    </location>
</feature>
<evidence type="ECO:0000256" key="5">
    <source>
        <dbReference type="ARBA" id="ARBA00022989"/>
    </source>
</evidence>
<feature type="transmembrane region" description="Helical" evidence="7">
    <location>
        <begin position="110"/>
        <end position="128"/>
    </location>
</feature>
<comment type="similarity">
    <text evidence="1 7">Belongs to the Lgt family.</text>
</comment>
<evidence type="ECO:0000256" key="6">
    <source>
        <dbReference type="ARBA" id="ARBA00023136"/>
    </source>
</evidence>
<evidence type="ECO:0000313" key="8">
    <source>
        <dbReference type="EMBL" id="NAS18800.1"/>
    </source>
</evidence>
<evidence type="ECO:0000256" key="7">
    <source>
        <dbReference type="HAMAP-Rule" id="MF_01147"/>
    </source>
</evidence>
<dbReference type="RefSeq" id="WP_024039049.1">
    <property type="nucleotide sequence ID" value="NZ_JBAMGF010000072.1"/>
</dbReference>
<feature type="binding site" evidence="7">
    <location>
        <position position="130"/>
    </location>
    <ligand>
        <name>a 1,2-diacyl-sn-glycero-3-phospho-(1'-sn-glycerol)</name>
        <dbReference type="ChEBI" id="CHEBI:64716"/>
    </ligand>
</feature>
<feature type="transmembrane region" description="Helical" evidence="7">
    <location>
        <begin position="256"/>
        <end position="274"/>
    </location>
</feature>
<dbReference type="EMBL" id="WOFV02000044">
    <property type="protein sequence ID" value="NAS18800.1"/>
    <property type="molecule type" value="Genomic_DNA"/>
</dbReference>
<dbReference type="Pfam" id="PF01790">
    <property type="entry name" value="LGT"/>
    <property type="match status" value="1"/>
</dbReference>
<keyword evidence="8" id="KW-0449">Lipoprotein</keyword>
<dbReference type="GO" id="GO:0005886">
    <property type="term" value="C:plasma membrane"/>
    <property type="evidence" value="ECO:0007669"/>
    <property type="project" value="UniProtKB-SubCell"/>
</dbReference>
<reference evidence="8 9" key="1">
    <citation type="submission" date="2020-01" db="EMBL/GenBank/DDBJ databases">
        <title>Genome sequence of a 1,3-propanediol producer, Clostridium butyricum S3.</title>
        <authorList>
            <person name="Zhou J."/>
        </authorList>
    </citation>
    <scope>NUCLEOTIDE SEQUENCE [LARGE SCALE GENOMIC DNA]</scope>
    <source>
        <strain evidence="8 9">S3</strain>
    </source>
</reference>